<gene>
    <name evidence="1" type="ORF">Prum_070730</name>
</gene>
<accession>A0A6V8LF30</accession>
<dbReference type="Gene3D" id="3.40.190.10">
    <property type="entry name" value="Periplasmic binding protein-like II"/>
    <property type="match status" value="1"/>
</dbReference>
<sequence length="80" mass="8817">MGDAPAFYGGQKVNQVFADINSTINLSFQWPPFLDRAVTDWTETVGKSLADKSDTVVALDQWQTRLTTFAKSQGFTVQAS</sequence>
<reference evidence="1 2" key="2">
    <citation type="submission" date="2020-03" db="EMBL/GenBank/DDBJ databases">
        <authorList>
            <person name="Ichikawa N."/>
            <person name="Kimura A."/>
            <person name="Kitahashi Y."/>
            <person name="Uohara A."/>
        </authorList>
    </citation>
    <scope>NUCLEOTIDE SEQUENCE [LARGE SCALE GENOMIC DNA]</scope>
    <source>
        <strain evidence="1 2">NBRC 108638</strain>
    </source>
</reference>
<name>A0A6V8LF30_9ACTN</name>
<reference evidence="1 2" key="1">
    <citation type="submission" date="2020-03" db="EMBL/GenBank/DDBJ databases">
        <title>Whole genome shotgun sequence of Phytohabitans rumicis NBRC 108638.</title>
        <authorList>
            <person name="Komaki H."/>
            <person name="Tamura T."/>
        </authorList>
    </citation>
    <scope>NUCLEOTIDE SEQUENCE [LARGE SCALE GENOMIC DNA]</scope>
    <source>
        <strain evidence="1 2">NBRC 108638</strain>
    </source>
</reference>
<comment type="caution">
    <text evidence="1">The sequence shown here is derived from an EMBL/GenBank/DDBJ whole genome shotgun (WGS) entry which is preliminary data.</text>
</comment>
<keyword evidence="2" id="KW-1185">Reference proteome</keyword>
<dbReference type="EMBL" id="BLPG01000001">
    <property type="protein sequence ID" value="GFJ93431.1"/>
    <property type="molecule type" value="Genomic_DNA"/>
</dbReference>
<dbReference type="AlphaFoldDB" id="A0A6V8LF30"/>
<organism evidence="1 2">
    <name type="scientific">Phytohabitans rumicis</name>
    <dbReference type="NCBI Taxonomy" id="1076125"/>
    <lineage>
        <taxon>Bacteria</taxon>
        <taxon>Bacillati</taxon>
        <taxon>Actinomycetota</taxon>
        <taxon>Actinomycetes</taxon>
        <taxon>Micromonosporales</taxon>
        <taxon>Micromonosporaceae</taxon>
    </lineage>
</organism>
<protein>
    <submittedName>
        <fullName evidence="1">Uncharacterized protein</fullName>
    </submittedName>
</protein>
<dbReference type="Proteomes" id="UP000482960">
    <property type="component" value="Unassembled WGS sequence"/>
</dbReference>
<evidence type="ECO:0000313" key="1">
    <source>
        <dbReference type="EMBL" id="GFJ93431.1"/>
    </source>
</evidence>
<evidence type="ECO:0000313" key="2">
    <source>
        <dbReference type="Proteomes" id="UP000482960"/>
    </source>
</evidence>
<proteinExistence type="predicted"/>